<dbReference type="RefSeq" id="XP_023167716.1">
    <property type="nucleotide sequence ID" value="XM_023311948.2"/>
</dbReference>
<dbReference type="Proteomes" id="UP000504633">
    <property type="component" value="Unplaced"/>
</dbReference>
<evidence type="ECO:0000256" key="1">
    <source>
        <dbReference type="SAM" id="MobiDB-lite"/>
    </source>
</evidence>
<dbReference type="AlphaFoldDB" id="A0A6J1LP02"/>
<dbReference type="GeneID" id="111597319"/>
<proteinExistence type="predicted"/>
<sequence length="129" mass="14477">MREKCKRKQISCLHGNGMCFGGSRWFGTAVQQNQGSTIQSRSVLMRVLPADQGQGCIKLELFYTLTVNPTQRIQRMRMFFQSSIGDRQVASSVSESERTHMPGPQMWSHSRQTNADAMECLVKGATSSE</sequence>
<protein>
    <submittedName>
        <fullName evidence="3">Uncharacterized protein LOC111597319 isoform X1</fullName>
    </submittedName>
</protein>
<feature type="region of interest" description="Disordered" evidence="1">
    <location>
        <begin position="90"/>
        <end position="111"/>
    </location>
</feature>
<dbReference type="KEGG" id="dhe:111597319"/>
<evidence type="ECO:0000313" key="3">
    <source>
        <dbReference type="RefSeq" id="XP_023167716.1"/>
    </source>
</evidence>
<evidence type="ECO:0000313" key="2">
    <source>
        <dbReference type="Proteomes" id="UP000504633"/>
    </source>
</evidence>
<accession>A0A6J1LP02</accession>
<reference evidence="3" key="1">
    <citation type="submission" date="2025-08" db="UniProtKB">
        <authorList>
            <consortium name="RefSeq"/>
        </authorList>
    </citation>
    <scope>IDENTIFICATION</scope>
    <source>
        <strain evidence="3">15085-1641.00</strain>
        <tissue evidence="3">Whole body</tissue>
    </source>
</reference>
<name>A0A6J1LP02_DROHY</name>
<keyword evidence="2" id="KW-1185">Reference proteome</keyword>
<organism evidence="2 3">
    <name type="scientific">Drosophila hydei</name>
    <name type="common">Fruit fly</name>
    <dbReference type="NCBI Taxonomy" id="7224"/>
    <lineage>
        <taxon>Eukaryota</taxon>
        <taxon>Metazoa</taxon>
        <taxon>Ecdysozoa</taxon>
        <taxon>Arthropoda</taxon>
        <taxon>Hexapoda</taxon>
        <taxon>Insecta</taxon>
        <taxon>Pterygota</taxon>
        <taxon>Neoptera</taxon>
        <taxon>Endopterygota</taxon>
        <taxon>Diptera</taxon>
        <taxon>Brachycera</taxon>
        <taxon>Muscomorpha</taxon>
        <taxon>Ephydroidea</taxon>
        <taxon>Drosophilidae</taxon>
        <taxon>Drosophila</taxon>
    </lineage>
</organism>
<gene>
    <name evidence="3" type="primary">LOC111597319</name>
</gene>